<keyword evidence="1" id="KW-1133">Transmembrane helix</keyword>
<keyword evidence="3" id="KW-1185">Reference proteome</keyword>
<feature type="transmembrane region" description="Helical" evidence="1">
    <location>
        <begin position="46"/>
        <end position="65"/>
    </location>
</feature>
<evidence type="ECO:0000313" key="2">
    <source>
        <dbReference type="EMBL" id="TPG41989.1"/>
    </source>
</evidence>
<feature type="transmembrane region" description="Helical" evidence="1">
    <location>
        <begin position="7"/>
        <end position="26"/>
    </location>
</feature>
<organism evidence="2 3">
    <name type="scientific">Flavobacterium pectinovorum</name>
    <dbReference type="NCBI Taxonomy" id="29533"/>
    <lineage>
        <taxon>Bacteria</taxon>
        <taxon>Pseudomonadati</taxon>
        <taxon>Bacteroidota</taxon>
        <taxon>Flavobacteriia</taxon>
        <taxon>Flavobacteriales</taxon>
        <taxon>Flavobacteriaceae</taxon>
        <taxon>Flavobacterium</taxon>
    </lineage>
</organism>
<comment type="caution">
    <text evidence="2">The sequence shown here is derived from an EMBL/GenBank/DDBJ whole genome shotgun (WGS) entry which is preliminary data.</text>
</comment>
<keyword evidence="1" id="KW-0812">Transmembrane</keyword>
<evidence type="ECO:0000313" key="3">
    <source>
        <dbReference type="Proteomes" id="UP000319700"/>
    </source>
</evidence>
<dbReference type="EMBL" id="RCZH01000004">
    <property type="protein sequence ID" value="TPG41989.1"/>
    <property type="molecule type" value="Genomic_DNA"/>
</dbReference>
<reference evidence="2 3" key="1">
    <citation type="journal article" date="2019" name="Environ. Microbiol.">
        <title>Species interactions and distinct microbial communities in high Arctic permafrost affected cryosols are associated with the CH4 and CO2 gas fluxes.</title>
        <authorList>
            <person name="Altshuler I."/>
            <person name="Hamel J."/>
            <person name="Turney S."/>
            <person name="Magnuson E."/>
            <person name="Levesque R."/>
            <person name="Greer C."/>
            <person name="Whyte L.G."/>
        </authorList>
    </citation>
    <scope>NUCLEOTIDE SEQUENCE [LARGE SCALE GENOMIC DNA]</scope>
    <source>
        <strain evidence="2 3">42</strain>
    </source>
</reference>
<accession>A0A502EZ70</accession>
<name>A0A502EZ70_9FLAO</name>
<feature type="transmembrane region" description="Helical" evidence="1">
    <location>
        <begin position="72"/>
        <end position="92"/>
    </location>
</feature>
<protein>
    <submittedName>
        <fullName evidence="2">Uncharacterized protein</fullName>
    </submittedName>
</protein>
<gene>
    <name evidence="2" type="ORF">EAH81_06605</name>
</gene>
<dbReference type="Proteomes" id="UP000319700">
    <property type="component" value="Unassembled WGS sequence"/>
</dbReference>
<sequence>MKIIIRILFFIGFFLFLFSYFIDPYIVNEGDLIVIDSDVVEFLKILYTLTSLIFGCSFFVFLRVFKSKSYLIFSFIFLVISLIFLGKMFLYYEKN</sequence>
<evidence type="ECO:0000256" key="1">
    <source>
        <dbReference type="SAM" id="Phobius"/>
    </source>
</evidence>
<keyword evidence="1" id="KW-0472">Membrane</keyword>
<proteinExistence type="predicted"/>
<dbReference type="AlphaFoldDB" id="A0A502EZ70"/>